<keyword evidence="1" id="KW-0812">Transmembrane</keyword>
<comment type="caution">
    <text evidence="2">The sequence shown here is derived from an EMBL/GenBank/DDBJ whole genome shotgun (WGS) entry which is preliminary data.</text>
</comment>
<reference evidence="2 3" key="1">
    <citation type="journal article" date="2015" name="Nature">
        <title>rRNA introns, odd ribosomes, and small enigmatic genomes across a large radiation of phyla.</title>
        <authorList>
            <person name="Brown C.T."/>
            <person name="Hug L.A."/>
            <person name="Thomas B.C."/>
            <person name="Sharon I."/>
            <person name="Castelle C.J."/>
            <person name="Singh A."/>
            <person name="Wilkins M.J."/>
            <person name="Williams K.H."/>
            <person name="Banfield J.F."/>
        </authorList>
    </citation>
    <scope>NUCLEOTIDE SEQUENCE [LARGE SCALE GENOMIC DNA]</scope>
</reference>
<evidence type="ECO:0000313" key="3">
    <source>
        <dbReference type="Proteomes" id="UP000034664"/>
    </source>
</evidence>
<evidence type="ECO:0000256" key="1">
    <source>
        <dbReference type="SAM" id="Phobius"/>
    </source>
</evidence>
<feature type="transmembrane region" description="Helical" evidence="1">
    <location>
        <begin position="15"/>
        <end position="37"/>
    </location>
</feature>
<proteinExistence type="predicted"/>
<sequence length="131" mass="15084">MLINPRRQKHFKIKFAAYILLLGILVISFFFLNRFILSRKPLFISPIGKISIDLSSVKKILKDNNISYSKVTLSDDSYLVNISDNGQVRLSQDKDIGKQISSLQRMLIQLTIEGKPFESIDFRFSEPIISF</sequence>
<dbReference type="EMBL" id="LBZM01000031">
    <property type="protein sequence ID" value="KKR71302.1"/>
    <property type="molecule type" value="Genomic_DNA"/>
</dbReference>
<dbReference type="AlphaFoldDB" id="A0A0G0W7U9"/>
<protein>
    <recommendedName>
        <fullName evidence="4">POTRA domain-containing protein</fullName>
    </recommendedName>
</protein>
<accession>A0A0G0W7U9</accession>
<evidence type="ECO:0000313" key="2">
    <source>
        <dbReference type="EMBL" id="KKR71302.1"/>
    </source>
</evidence>
<evidence type="ECO:0008006" key="4">
    <source>
        <dbReference type="Google" id="ProtNLM"/>
    </source>
</evidence>
<keyword evidence="1" id="KW-0472">Membrane</keyword>
<dbReference type="Proteomes" id="UP000034664">
    <property type="component" value="Unassembled WGS sequence"/>
</dbReference>
<gene>
    <name evidence="2" type="ORF">UU14_C0031G0014</name>
</gene>
<organism evidence="2 3">
    <name type="scientific">Candidatus Roizmanbacteria bacterium GW2011_GWB1_40_7</name>
    <dbReference type="NCBI Taxonomy" id="1618482"/>
    <lineage>
        <taxon>Bacteria</taxon>
        <taxon>Candidatus Roizmaniibacteriota</taxon>
    </lineage>
</organism>
<name>A0A0G0W7U9_9BACT</name>
<keyword evidence="1" id="KW-1133">Transmembrane helix</keyword>